<gene>
    <name evidence="3" type="ORF">Rhopal_005769-T1</name>
</gene>
<dbReference type="EMBL" id="BQKY01000012">
    <property type="protein sequence ID" value="GJN92731.1"/>
    <property type="molecule type" value="Genomic_DNA"/>
</dbReference>
<feature type="compositionally biased region" description="Low complexity" evidence="1">
    <location>
        <begin position="662"/>
        <end position="675"/>
    </location>
</feature>
<feature type="compositionally biased region" description="Low complexity" evidence="1">
    <location>
        <begin position="86"/>
        <end position="95"/>
    </location>
</feature>
<feature type="compositionally biased region" description="Low complexity" evidence="1">
    <location>
        <begin position="545"/>
        <end position="570"/>
    </location>
</feature>
<dbReference type="Gene3D" id="1.10.555.10">
    <property type="entry name" value="Rho GTPase activation protein"/>
    <property type="match status" value="1"/>
</dbReference>
<feature type="compositionally biased region" description="Polar residues" evidence="1">
    <location>
        <begin position="777"/>
        <end position="786"/>
    </location>
</feature>
<feature type="compositionally biased region" description="Low complexity" evidence="1">
    <location>
        <begin position="310"/>
        <end position="326"/>
    </location>
</feature>
<feature type="region of interest" description="Disordered" evidence="1">
    <location>
        <begin position="1"/>
        <end position="264"/>
    </location>
</feature>
<accession>A0AAV5GJD1</accession>
<feature type="compositionally biased region" description="Polar residues" evidence="1">
    <location>
        <begin position="144"/>
        <end position="158"/>
    </location>
</feature>
<feature type="compositionally biased region" description="Low complexity" evidence="1">
    <location>
        <begin position="857"/>
        <end position="871"/>
    </location>
</feature>
<feature type="compositionally biased region" description="Low complexity" evidence="1">
    <location>
        <begin position="806"/>
        <end position="821"/>
    </location>
</feature>
<dbReference type="InterPro" id="IPR008936">
    <property type="entry name" value="Rho_GTPase_activation_prot"/>
</dbReference>
<dbReference type="PANTHER" id="PTHR12783:SF5">
    <property type="entry name" value="RALA-BINDING PROTEIN 1"/>
    <property type="match status" value="1"/>
</dbReference>
<evidence type="ECO:0000313" key="3">
    <source>
        <dbReference type="EMBL" id="GJN92731.1"/>
    </source>
</evidence>
<evidence type="ECO:0000313" key="4">
    <source>
        <dbReference type="Proteomes" id="UP001342314"/>
    </source>
</evidence>
<proteinExistence type="predicted"/>
<dbReference type="PROSITE" id="PS50238">
    <property type="entry name" value="RHOGAP"/>
    <property type="match status" value="1"/>
</dbReference>
<dbReference type="InterPro" id="IPR039767">
    <property type="entry name" value="RALBP1"/>
</dbReference>
<sequence length="1086" mass="110291">MGDTIPLYLSAHSPADDSGSDDGFPEPPSARTSLAPSLAAQQQAKETNRQTYRPPLPPKPTLMRRSLSAGTAAAPPPSTAPPEPASSPSSPQPAARETSPRHWMRTIMGSPRTDDETASVASGLRLPADTRGTVASSAAGPGQPLSSEASQPVRSSSRGEPPAMPPRPVLISSPTPSPTLGSFEPAPEPSPSSCPPALSPFSSMSIGSADSSSGPAFAPPPLRSAISRSPERSRARPPQHPSISSTASITSSASSSSLNPSTAFGALGRGLQQAKFKDRVGAGLGFAREWGGKGKGRLQDSWRGLQTSRSTAAGESLAATSGSTSSGSGGPPSMGQAGSASTATLTSFLSPASAAGPTAADGASSSSTMSAAGAAAAAIKLPATILGVRVPNARGQAFGQPLAPLVSATRAPAAVGAATRADDDEVTGDAARAWLPGVAFRCLQYLDEWGRKEEGIYRVPGRGQMVTQLRCMFDAGVGQEKDLREIHPGDLDPHAVASMFKGWLREVPEPLLSQDLETPINTLTLSALGYSASSTNFLAGAATSPARSPAATAGSTGVVSGTAATASAGGPSDARAPREYLEELRELFSTAMPAENYHLLRAIAYHLARLAAHSQHNKMNLSNLRLILSPTLRLSPGFLQVLVVEREILFSKSNEAARVRQASAGASSPSSPALSTFAGPSSLPHRRSPTPGSSPLLNPPSPRTDTAPPAFAQTASSASNGSGGSWLVVDGPQAASGSAAVGAEVATASPAADEERHSPSTSPVLKMSDVASPPPSASTIRTSPQTPIADRFASTSSSRSLRPARSNMSLNSQSSASALSSGKPAFIPSRDRANGAGGGGFFGSRDAVPVPPGAGSRKGSATSIGSSSTFSWTNRNDSTSSTSSETHIETLAPPSLARGGSTTSLPRLSLGADFHAAIAGLDGNNEAQERLVEPPVVTSVSGDSLPSTSSSSPASGSTAATSHARSRSVEPSRLRTHSRTNSASFLLATFASHVRSHSHNPLRSNSSTSIASLRRGESPAKGGGGRPASRSSTLDLTLPMPSGLGLGLQDGTAADGKRGGLGREADDEGAGGGFLSIEERKKFFGG</sequence>
<reference evidence="3 4" key="1">
    <citation type="submission" date="2021-12" db="EMBL/GenBank/DDBJ databases">
        <title>High titer production of polyol ester of fatty acids by Rhodotorula paludigena BS15 towards product separation-free biomass refinery.</title>
        <authorList>
            <person name="Mano J."/>
            <person name="Ono H."/>
            <person name="Tanaka T."/>
            <person name="Naito K."/>
            <person name="Sushida H."/>
            <person name="Ike M."/>
            <person name="Tokuyasu K."/>
            <person name="Kitaoka M."/>
        </authorList>
    </citation>
    <scope>NUCLEOTIDE SEQUENCE [LARGE SCALE GENOMIC DNA]</scope>
    <source>
        <strain evidence="3 4">BS15</strain>
    </source>
</reference>
<evidence type="ECO:0000256" key="1">
    <source>
        <dbReference type="SAM" id="MobiDB-lite"/>
    </source>
</evidence>
<dbReference type="Pfam" id="PF00620">
    <property type="entry name" value="RhoGAP"/>
    <property type="match status" value="2"/>
</dbReference>
<feature type="compositionally biased region" description="Pro residues" evidence="1">
    <location>
        <begin position="74"/>
        <end position="85"/>
    </location>
</feature>
<feature type="region of interest" description="Disordered" evidence="1">
    <location>
        <begin position="935"/>
        <end position="980"/>
    </location>
</feature>
<feature type="compositionally biased region" description="Low complexity" evidence="1">
    <location>
        <begin position="199"/>
        <end position="213"/>
    </location>
</feature>
<feature type="domain" description="Rho-GAP" evidence="2">
    <location>
        <begin position="421"/>
        <end position="657"/>
    </location>
</feature>
<comment type="caution">
    <text evidence="3">The sequence shown here is derived from an EMBL/GenBank/DDBJ whole genome shotgun (WGS) entry which is preliminary data.</text>
</comment>
<dbReference type="Proteomes" id="UP001342314">
    <property type="component" value="Unassembled WGS sequence"/>
</dbReference>
<feature type="compositionally biased region" description="Basic and acidic residues" evidence="1">
    <location>
        <begin position="1055"/>
        <end position="1064"/>
    </location>
</feature>
<feature type="compositionally biased region" description="Low complexity" evidence="1">
    <location>
        <begin position="242"/>
        <end position="257"/>
    </location>
</feature>
<organism evidence="3 4">
    <name type="scientific">Rhodotorula paludigena</name>
    <dbReference type="NCBI Taxonomy" id="86838"/>
    <lineage>
        <taxon>Eukaryota</taxon>
        <taxon>Fungi</taxon>
        <taxon>Dikarya</taxon>
        <taxon>Basidiomycota</taxon>
        <taxon>Pucciniomycotina</taxon>
        <taxon>Microbotryomycetes</taxon>
        <taxon>Sporidiobolales</taxon>
        <taxon>Sporidiobolaceae</taxon>
        <taxon>Rhodotorula</taxon>
    </lineage>
</organism>
<feature type="compositionally biased region" description="Low complexity" evidence="1">
    <location>
        <begin position="938"/>
        <end position="963"/>
    </location>
</feature>
<protein>
    <recommendedName>
        <fullName evidence="2">Rho-GAP domain-containing protein</fullName>
    </recommendedName>
</protein>
<dbReference type="SUPFAM" id="SSF48350">
    <property type="entry name" value="GTPase activation domain, GAP"/>
    <property type="match status" value="1"/>
</dbReference>
<dbReference type="InterPro" id="IPR000198">
    <property type="entry name" value="RhoGAP_dom"/>
</dbReference>
<name>A0AAV5GJD1_9BASI</name>
<dbReference type="CDD" id="cd00159">
    <property type="entry name" value="RhoGAP"/>
    <property type="match status" value="1"/>
</dbReference>
<dbReference type="GO" id="GO:0031267">
    <property type="term" value="F:small GTPase binding"/>
    <property type="evidence" value="ECO:0007669"/>
    <property type="project" value="InterPro"/>
</dbReference>
<feature type="compositionally biased region" description="Low complexity" evidence="1">
    <location>
        <begin position="734"/>
        <end position="751"/>
    </location>
</feature>
<dbReference type="AlphaFoldDB" id="A0AAV5GJD1"/>
<feature type="region of interest" description="Disordered" evidence="1">
    <location>
        <begin position="996"/>
        <end position="1074"/>
    </location>
</feature>
<evidence type="ECO:0000259" key="2">
    <source>
        <dbReference type="PROSITE" id="PS50238"/>
    </source>
</evidence>
<feature type="compositionally biased region" description="Low complexity" evidence="1">
    <location>
        <begin position="333"/>
        <end position="342"/>
    </location>
</feature>
<dbReference type="SMART" id="SM00324">
    <property type="entry name" value="RhoGAP"/>
    <property type="match status" value="1"/>
</dbReference>
<feature type="region of interest" description="Disordered" evidence="1">
    <location>
        <begin position="545"/>
        <end position="574"/>
    </location>
</feature>
<feature type="compositionally biased region" description="Pro residues" evidence="1">
    <location>
        <begin position="186"/>
        <end position="198"/>
    </location>
</feature>
<keyword evidence="4" id="KW-1185">Reference proteome</keyword>
<feature type="region of interest" description="Disordered" evidence="1">
    <location>
        <begin position="661"/>
        <end position="904"/>
    </location>
</feature>
<dbReference type="PANTHER" id="PTHR12783">
    <property type="entry name" value="RALA BINDING PROTEIN 1 RALBP1"/>
    <property type="match status" value="1"/>
</dbReference>
<dbReference type="GO" id="GO:0007264">
    <property type="term" value="P:small GTPase-mediated signal transduction"/>
    <property type="evidence" value="ECO:0007669"/>
    <property type="project" value="InterPro"/>
</dbReference>
<dbReference type="GO" id="GO:0005096">
    <property type="term" value="F:GTPase activator activity"/>
    <property type="evidence" value="ECO:0007669"/>
    <property type="project" value="InterPro"/>
</dbReference>
<feature type="compositionally biased region" description="Polar residues" evidence="1">
    <location>
        <begin position="1001"/>
        <end position="1011"/>
    </location>
</feature>
<feature type="region of interest" description="Disordered" evidence="1">
    <location>
        <begin position="307"/>
        <end position="342"/>
    </location>
</feature>